<dbReference type="GO" id="GO:0005886">
    <property type="term" value="C:plasma membrane"/>
    <property type="evidence" value="ECO:0007669"/>
    <property type="project" value="UniProtKB-SubCell"/>
</dbReference>
<evidence type="ECO:0000259" key="7">
    <source>
        <dbReference type="Pfam" id="PF00892"/>
    </source>
</evidence>
<evidence type="ECO:0000313" key="8">
    <source>
        <dbReference type="EMBL" id="PIT88083.1"/>
    </source>
</evidence>
<protein>
    <recommendedName>
        <fullName evidence="7">EamA domain-containing protein</fullName>
    </recommendedName>
</protein>
<feature type="transmembrane region" description="Helical" evidence="6">
    <location>
        <begin position="187"/>
        <end position="207"/>
    </location>
</feature>
<feature type="transmembrane region" description="Helical" evidence="6">
    <location>
        <begin position="96"/>
        <end position="116"/>
    </location>
</feature>
<keyword evidence="2" id="KW-1003">Cell membrane</keyword>
<dbReference type="PANTHER" id="PTHR32322:SF18">
    <property type="entry name" value="S-ADENOSYLMETHIONINE_S-ADENOSYLHOMOCYSTEINE TRANSPORTER"/>
    <property type="match status" value="1"/>
</dbReference>
<evidence type="ECO:0000256" key="2">
    <source>
        <dbReference type="ARBA" id="ARBA00022475"/>
    </source>
</evidence>
<feature type="transmembrane region" description="Helical" evidence="6">
    <location>
        <begin position="253"/>
        <end position="274"/>
    </location>
</feature>
<dbReference type="EMBL" id="PFBV01000005">
    <property type="protein sequence ID" value="PIT88083.1"/>
    <property type="molecule type" value="Genomic_DNA"/>
</dbReference>
<dbReference type="InterPro" id="IPR037185">
    <property type="entry name" value="EmrE-like"/>
</dbReference>
<feature type="transmembrane region" description="Helical" evidence="6">
    <location>
        <begin position="33"/>
        <end position="51"/>
    </location>
</feature>
<dbReference type="InterPro" id="IPR000620">
    <property type="entry name" value="EamA_dom"/>
</dbReference>
<evidence type="ECO:0000256" key="1">
    <source>
        <dbReference type="ARBA" id="ARBA00004651"/>
    </source>
</evidence>
<reference evidence="9" key="1">
    <citation type="submission" date="2017-09" db="EMBL/GenBank/DDBJ databases">
        <title>Depth-based differentiation of microbial function through sediment-hosted aquifers and enrichment of novel symbionts in the deep terrestrial subsurface.</title>
        <authorList>
            <person name="Probst A.J."/>
            <person name="Ladd B."/>
            <person name="Jarett J.K."/>
            <person name="Geller-Mcgrath D.E."/>
            <person name="Sieber C.M.K."/>
            <person name="Emerson J.B."/>
            <person name="Anantharaman K."/>
            <person name="Thomas B.C."/>
            <person name="Malmstrom R."/>
            <person name="Stieglmeier M."/>
            <person name="Klingl A."/>
            <person name="Woyke T."/>
            <person name="Ryan C.M."/>
            <person name="Banfield J.F."/>
        </authorList>
    </citation>
    <scope>NUCLEOTIDE SEQUENCE [LARGE SCALE GENOMIC DNA]</scope>
</reference>
<dbReference type="SUPFAM" id="SSF103481">
    <property type="entry name" value="Multidrug resistance efflux transporter EmrE"/>
    <property type="match status" value="2"/>
</dbReference>
<name>A0A2M6W5M2_9BACT</name>
<dbReference type="AlphaFoldDB" id="A0A2M6W5M2"/>
<evidence type="ECO:0000256" key="5">
    <source>
        <dbReference type="ARBA" id="ARBA00023136"/>
    </source>
</evidence>
<keyword evidence="3 6" id="KW-0812">Transmembrane</keyword>
<feature type="transmembrane region" description="Helical" evidence="6">
    <location>
        <begin position="227"/>
        <end position="246"/>
    </location>
</feature>
<dbReference type="PANTHER" id="PTHR32322">
    <property type="entry name" value="INNER MEMBRANE TRANSPORTER"/>
    <property type="match status" value="1"/>
</dbReference>
<comment type="caution">
    <text evidence="8">The sequence shown here is derived from an EMBL/GenBank/DDBJ whole genome shotgun (WGS) entry which is preliminary data.</text>
</comment>
<feature type="transmembrane region" description="Helical" evidence="6">
    <location>
        <begin position="153"/>
        <end position="175"/>
    </location>
</feature>
<feature type="transmembrane region" description="Helical" evidence="6">
    <location>
        <begin position="280"/>
        <end position="298"/>
    </location>
</feature>
<feature type="domain" description="EamA" evidence="7">
    <location>
        <begin position="155"/>
        <end position="293"/>
    </location>
</feature>
<evidence type="ECO:0000256" key="6">
    <source>
        <dbReference type="SAM" id="Phobius"/>
    </source>
</evidence>
<feature type="domain" description="EamA" evidence="7">
    <location>
        <begin position="6"/>
        <end position="141"/>
    </location>
</feature>
<dbReference type="Proteomes" id="UP000231426">
    <property type="component" value="Unassembled WGS sequence"/>
</dbReference>
<feature type="transmembrane region" description="Helical" evidence="6">
    <location>
        <begin position="71"/>
        <end position="90"/>
    </location>
</feature>
<comment type="subcellular location">
    <subcellularLocation>
        <location evidence="1">Cell membrane</location>
        <topology evidence="1">Multi-pass membrane protein</topology>
    </subcellularLocation>
</comment>
<evidence type="ECO:0000256" key="3">
    <source>
        <dbReference type="ARBA" id="ARBA00022692"/>
    </source>
</evidence>
<dbReference type="Pfam" id="PF00892">
    <property type="entry name" value="EamA"/>
    <property type="match status" value="2"/>
</dbReference>
<evidence type="ECO:0000313" key="9">
    <source>
        <dbReference type="Proteomes" id="UP000231426"/>
    </source>
</evidence>
<sequence>MKLKFLLLVIYLSVFGGAIGVFAKVALPAFSPMVMIFYRVLISVVIFTAVFIYQKKLLSAFKVIFRHWGKFIILSLSCVGLAMVVGFLGLRYTTAINYGLIYNLSPIFIIFFARLLLKEKMGRFDPIFILMAFLGVAVIVTNGKFAINILEPHFFGDFLVLISALGWALYSVLGTRFSRVASEFDSLTINFGSLLIGVIFLSPIVFFGMPDGGITMSALSIKTVLNLLGLAVLSTAFLFFLWFKFIKEKGGTWASLVAFSENLSGVLLPVIFLGEKLTPAVLTGGALIVLAVVGKELFDRKPTA</sequence>
<gene>
    <name evidence="8" type="ORF">COU29_03655</name>
</gene>
<evidence type="ECO:0000256" key="4">
    <source>
        <dbReference type="ARBA" id="ARBA00022989"/>
    </source>
</evidence>
<keyword evidence="5 6" id="KW-0472">Membrane</keyword>
<accession>A0A2M6W5M2</accession>
<keyword evidence="4 6" id="KW-1133">Transmembrane helix</keyword>
<feature type="transmembrane region" description="Helical" evidence="6">
    <location>
        <begin position="128"/>
        <end position="147"/>
    </location>
</feature>
<organism evidence="8 9">
    <name type="scientific">Candidatus Magasanikbacteria bacterium CG10_big_fil_rev_8_21_14_0_10_36_32</name>
    <dbReference type="NCBI Taxonomy" id="1974646"/>
    <lineage>
        <taxon>Bacteria</taxon>
        <taxon>Candidatus Magasanikiibacteriota</taxon>
    </lineage>
</organism>
<dbReference type="InterPro" id="IPR050638">
    <property type="entry name" value="AA-Vitamin_Transporters"/>
</dbReference>
<proteinExistence type="predicted"/>